<dbReference type="EC" id="4.6.1.2" evidence="3 16"/>
<feature type="transmembrane region" description="Helical" evidence="18">
    <location>
        <begin position="494"/>
        <end position="516"/>
    </location>
</feature>
<evidence type="ECO:0000256" key="8">
    <source>
        <dbReference type="ARBA" id="ARBA00022989"/>
    </source>
</evidence>
<feature type="compositionally biased region" description="Polar residues" evidence="17">
    <location>
        <begin position="1148"/>
        <end position="1176"/>
    </location>
</feature>
<evidence type="ECO:0000256" key="7">
    <source>
        <dbReference type="ARBA" id="ARBA00022741"/>
    </source>
</evidence>
<evidence type="ECO:0000256" key="9">
    <source>
        <dbReference type="ARBA" id="ARBA00023134"/>
    </source>
</evidence>
<dbReference type="InterPro" id="IPR001828">
    <property type="entry name" value="ANF_lig-bd_rcpt"/>
</dbReference>
<dbReference type="Pfam" id="PF01094">
    <property type="entry name" value="ANF_receptor"/>
    <property type="match status" value="1"/>
</dbReference>
<evidence type="ECO:0000256" key="16">
    <source>
        <dbReference type="RuleBase" id="RU003431"/>
    </source>
</evidence>
<organism evidence="22 23">
    <name type="scientific">Sipha flava</name>
    <name type="common">yellow sugarcane aphid</name>
    <dbReference type="NCBI Taxonomy" id="143950"/>
    <lineage>
        <taxon>Eukaryota</taxon>
        <taxon>Metazoa</taxon>
        <taxon>Ecdysozoa</taxon>
        <taxon>Arthropoda</taxon>
        <taxon>Hexapoda</taxon>
        <taxon>Insecta</taxon>
        <taxon>Pterygota</taxon>
        <taxon>Neoptera</taxon>
        <taxon>Paraneoptera</taxon>
        <taxon>Hemiptera</taxon>
        <taxon>Sternorrhyncha</taxon>
        <taxon>Aphidomorpha</taxon>
        <taxon>Aphidoidea</taxon>
        <taxon>Aphididae</taxon>
        <taxon>Sipha</taxon>
    </lineage>
</organism>
<feature type="region of interest" description="Disordered" evidence="17">
    <location>
        <begin position="1148"/>
        <end position="1182"/>
    </location>
</feature>
<keyword evidence="4" id="KW-1003">Cell membrane</keyword>
<keyword evidence="8 18" id="KW-1133">Transmembrane helix</keyword>
<evidence type="ECO:0000256" key="5">
    <source>
        <dbReference type="ARBA" id="ARBA00022692"/>
    </source>
</evidence>
<dbReference type="SMART" id="SM00044">
    <property type="entry name" value="CYCc"/>
    <property type="match status" value="1"/>
</dbReference>
<dbReference type="GO" id="GO:0004383">
    <property type="term" value="F:guanylate cyclase activity"/>
    <property type="evidence" value="ECO:0007669"/>
    <property type="project" value="UniProtKB-EC"/>
</dbReference>
<keyword evidence="14 16" id="KW-0141">cGMP biosynthesis</keyword>
<evidence type="ECO:0000256" key="18">
    <source>
        <dbReference type="SAM" id="Phobius"/>
    </source>
</evidence>
<dbReference type="OrthoDB" id="1890790at2759"/>
<evidence type="ECO:0000313" key="22">
    <source>
        <dbReference type="Proteomes" id="UP000694846"/>
    </source>
</evidence>
<dbReference type="Gene3D" id="3.40.50.2300">
    <property type="match status" value="3"/>
</dbReference>
<evidence type="ECO:0000256" key="14">
    <source>
        <dbReference type="ARBA" id="ARBA00023293"/>
    </source>
</evidence>
<dbReference type="InterPro" id="IPR001054">
    <property type="entry name" value="A/G_cyclase"/>
</dbReference>
<dbReference type="GO" id="GO:0005525">
    <property type="term" value="F:GTP binding"/>
    <property type="evidence" value="ECO:0007669"/>
    <property type="project" value="UniProtKB-KW"/>
</dbReference>
<protein>
    <recommendedName>
        <fullName evidence="3 16">Guanylate cyclase</fullName>
        <ecNumber evidence="3 16">4.6.1.2</ecNumber>
    </recommendedName>
</protein>
<dbReference type="PROSITE" id="PS00452">
    <property type="entry name" value="GUANYLATE_CYCLASE_1"/>
    <property type="match status" value="1"/>
</dbReference>
<dbReference type="Proteomes" id="UP000694846">
    <property type="component" value="Unplaced"/>
</dbReference>
<evidence type="ECO:0000256" key="11">
    <source>
        <dbReference type="ARBA" id="ARBA00023170"/>
    </source>
</evidence>
<dbReference type="GO" id="GO:0005886">
    <property type="term" value="C:plasma membrane"/>
    <property type="evidence" value="ECO:0007669"/>
    <property type="project" value="UniProtKB-SubCell"/>
</dbReference>
<feature type="signal peptide" evidence="19">
    <location>
        <begin position="1"/>
        <end position="34"/>
    </location>
</feature>
<evidence type="ECO:0000256" key="12">
    <source>
        <dbReference type="ARBA" id="ARBA00023180"/>
    </source>
</evidence>
<dbReference type="PRINTS" id="PR00255">
    <property type="entry name" value="NATPEPTIDER"/>
</dbReference>
<dbReference type="FunFam" id="3.40.50.2300:FF:000371">
    <property type="entry name" value="Guanylate cyclase"/>
    <property type="match status" value="1"/>
</dbReference>
<dbReference type="PANTHER" id="PTHR11920:SF494">
    <property type="entry name" value="ATRIAL NATRIURETIC PEPTIDE RECEPTOR 2"/>
    <property type="match status" value="1"/>
</dbReference>
<dbReference type="FunFam" id="3.30.70.1230:FF:000004">
    <property type="entry name" value="Guanylate cyclase"/>
    <property type="match status" value="1"/>
</dbReference>
<dbReference type="CDD" id="cd14042">
    <property type="entry name" value="PK_GC-A_B"/>
    <property type="match status" value="1"/>
</dbReference>
<keyword evidence="22" id="KW-1185">Reference proteome</keyword>
<dbReference type="Gene3D" id="1.10.510.10">
    <property type="entry name" value="Transferase(Phosphotransferase) domain 1"/>
    <property type="match status" value="1"/>
</dbReference>
<dbReference type="GO" id="GO:0004672">
    <property type="term" value="F:protein kinase activity"/>
    <property type="evidence" value="ECO:0007669"/>
    <property type="project" value="InterPro"/>
</dbReference>
<keyword evidence="7" id="KW-0547">Nucleotide-binding</keyword>
<dbReference type="InterPro" id="IPR001245">
    <property type="entry name" value="Ser-Thr/Tyr_kinase_cat_dom"/>
</dbReference>
<accession>A0A8B8G0V3</accession>
<dbReference type="PROSITE" id="PS50125">
    <property type="entry name" value="GUANYLATE_CYCLASE_2"/>
    <property type="match status" value="1"/>
</dbReference>
<evidence type="ECO:0000256" key="15">
    <source>
        <dbReference type="RuleBase" id="RU000405"/>
    </source>
</evidence>
<dbReference type="GO" id="GO:0005524">
    <property type="term" value="F:ATP binding"/>
    <property type="evidence" value="ECO:0007669"/>
    <property type="project" value="InterPro"/>
</dbReference>
<dbReference type="InterPro" id="IPR000719">
    <property type="entry name" value="Prot_kinase_dom"/>
</dbReference>
<dbReference type="PANTHER" id="PTHR11920">
    <property type="entry name" value="GUANYLYL CYCLASE"/>
    <property type="match status" value="1"/>
</dbReference>
<dbReference type="GeneID" id="112688059"/>
<keyword evidence="10 18" id="KW-0472">Membrane</keyword>
<comment type="similarity">
    <text evidence="15">Belongs to the adenylyl cyclase class-4/guanylyl cyclase family.</text>
</comment>
<evidence type="ECO:0000256" key="17">
    <source>
        <dbReference type="SAM" id="MobiDB-lite"/>
    </source>
</evidence>
<dbReference type="GO" id="GO:0007168">
    <property type="term" value="P:receptor guanylyl cyclase signaling pathway"/>
    <property type="evidence" value="ECO:0007669"/>
    <property type="project" value="TreeGrafter"/>
</dbReference>
<dbReference type="CDD" id="cd07302">
    <property type="entry name" value="CHD"/>
    <property type="match status" value="1"/>
</dbReference>
<feature type="domain" description="Protein kinase" evidence="20">
    <location>
        <begin position="564"/>
        <end position="834"/>
    </location>
</feature>
<comment type="subcellular location">
    <subcellularLocation>
        <location evidence="2">Cell membrane</location>
        <topology evidence="2">Single-pass type I membrane protein</topology>
    </subcellularLocation>
</comment>
<evidence type="ECO:0000259" key="21">
    <source>
        <dbReference type="PROSITE" id="PS50125"/>
    </source>
</evidence>
<feature type="domain" description="Guanylate cyclase" evidence="21">
    <location>
        <begin position="910"/>
        <end position="1040"/>
    </location>
</feature>
<evidence type="ECO:0000256" key="19">
    <source>
        <dbReference type="SAM" id="SignalP"/>
    </source>
</evidence>
<comment type="catalytic activity">
    <reaction evidence="1 16">
        <text>GTP = 3',5'-cyclic GMP + diphosphate</text>
        <dbReference type="Rhea" id="RHEA:13665"/>
        <dbReference type="ChEBI" id="CHEBI:33019"/>
        <dbReference type="ChEBI" id="CHEBI:37565"/>
        <dbReference type="ChEBI" id="CHEBI:57746"/>
        <dbReference type="EC" id="4.6.1.2"/>
    </reaction>
</comment>
<dbReference type="FunFam" id="1.10.510.10:FF:000420">
    <property type="entry name" value="Guanylate cyclase"/>
    <property type="match status" value="1"/>
</dbReference>
<dbReference type="InterPro" id="IPR001170">
    <property type="entry name" value="ANPR/GUC"/>
</dbReference>
<dbReference type="RefSeq" id="XP_025416864.1">
    <property type="nucleotide sequence ID" value="XM_025561079.1"/>
</dbReference>
<keyword evidence="11" id="KW-0675">Receptor</keyword>
<dbReference type="InterPro" id="IPR028082">
    <property type="entry name" value="Peripla_BP_I"/>
</dbReference>
<name>A0A8B8G0V3_9HEMI</name>
<dbReference type="InterPro" id="IPR011009">
    <property type="entry name" value="Kinase-like_dom_sf"/>
</dbReference>
<dbReference type="Pfam" id="PF00211">
    <property type="entry name" value="Guanylate_cyc"/>
    <property type="match status" value="1"/>
</dbReference>
<dbReference type="InterPro" id="IPR050401">
    <property type="entry name" value="Cyclic_nucleotide_synthase"/>
</dbReference>
<dbReference type="GO" id="GO:0001653">
    <property type="term" value="F:peptide receptor activity"/>
    <property type="evidence" value="ECO:0007669"/>
    <property type="project" value="TreeGrafter"/>
</dbReference>
<evidence type="ECO:0000256" key="4">
    <source>
        <dbReference type="ARBA" id="ARBA00022475"/>
    </source>
</evidence>
<dbReference type="SUPFAM" id="SSF53822">
    <property type="entry name" value="Periplasmic binding protein-like I"/>
    <property type="match status" value="1"/>
</dbReference>
<dbReference type="InterPro" id="IPR018297">
    <property type="entry name" value="A/G_cyclase_CS"/>
</dbReference>
<keyword evidence="6 19" id="KW-0732">Signal</keyword>
<evidence type="ECO:0000256" key="1">
    <source>
        <dbReference type="ARBA" id="ARBA00001436"/>
    </source>
</evidence>
<dbReference type="SUPFAM" id="SSF56112">
    <property type="entry name" value="Protein kinase-like (PK-like)"/>
    <property type="match status" value="1"/>
</dbReference>
<evidence type="ECO:0000259" key="20">
    <source>
        <dbReference type="PROSITE" id="PS50011"/>
    </source>
</evidence>
<dbReference type="AlphaFoldDB" id="A0A8B8G0V3"/>
<feature type="chain" id="PRO_5034458772" description="Guanylate cyclase" evidence="19">
    <location>
        <begin position="35"/>
        <end position="1182"/>
    </location>
</feature>
<dbReference type="PROSITE" id="PS50011">
    <property type="entry name" value="PROTEIN_KINASE_DOM"/>
    <property type="match status" value="1"/>
</dbReference>
<dbReference type="Gene3D" id="3.30.70.1230">
    <property type="entry name" value="Nucleotide cyclase"/>
    <property type="match status" value="1"/>
</dbReference>
<proteinExistence type="inferred from homology"/>
<dbReference type="SUPFAM" id="SSF55073">
    <property type="entry name" value="Nucleotide cyclase"/>
    <property type="match status" value="1"/>
</dbReference>
<evidence type="ECO:0000256" key="13">
    <source>
        <dbReference type="ARBA" id="ARBA00023239"/>
    </source>
</evidence>
<keyword evidence="5 18" id="KW-0812">Transmembrane</keyword>
<keyword evidence="12" id="KW-0325">Glycoprotein</keyword>
<evidence type="ECO:0000256" key="10">
    <source>
        <dbReference type="ARBA" id="ARBA00023136"/>
    </source>
</evidence>
<dbReference type="InterPro" id="IPR029787">
    <property type="entry name" value="Nucleotide_cyclase"/>
</dbReference>
<evidence type="ECO:0000313" key="23">
    <source>
        <dbReference type="RefSeq" id="XP_025416864.1"/>
    </source>
</evidence>
<keyword evidence="13 15" id="KW-0456">Lyase</keyword>
<dbReference type="GO" id="GO:0035556">
    <property type="term" value="P:intracellular signal transduction"/>
    <property type="evidence" value="ECO:0007669"/>
    <property type="project" value="InterPro"/>
</dbReference>
<evidence type="ECO:0000256" key="3">
    <source>
        <dbReference type="ARBA" id="ARBA00012202"/>
    </source>
</evidence>
<gene>
    <name evidence="23" type="primary">LOC112688059</name>
</gene>
<dbReference type="Pfam" id="PF07714">
    <property type="entry name" value="PK_Tyr_Ser-Thr"/>
    <property type="match status" value="1"/>
</dbReference>
<keyword evidence="9" id="KW-0342">GTP-binding</keyword>
<evidence type="ECO:0000256" key="2">
    <source>
        <dbReference type="ARBA" id="ARBA00004251"/>
    </source>
</evidence>
<sequence>MTRGPLFAVGPKPPPPPLPLLVILLVVAVLGTRGGSCYASAADRPQPPVEIRAAVILPADAKFIITLSKVMPVLDIAVRDLYAKGILREADVTFKFMQKDDKCEDIEAMRSGFDLILNGRVDLFLGPTCDYGVDLVARMIKFWNAPLLTTGGFTNDFSLDKRDPKSKYFLLVRTGTLDFQDIADVVLSVLNRVFFRYSWKNVLLIYDIDGYWRVSGKQSCGLMAKTLVEMFKGNASIQYDTFDLAKNPQNNLTENLRNEVGPKYTIMVVCASPSRVRDILLAAEELNMIDSGEYVFFNIELFSSLNNESLTPWYVSNDTTERNERARKAYGALLTVTARTPNNDAYRNFSVEVKRVAEEKYNYTFGNESVSTFVTAFYDAVLLYGLALNETLASGGNQSDGAAIVKAMWNKTFTGITGDVNIDANGDRIADYSLLDMDPETNEFKIVANYIGVKQSLEYVPGMSIHWAGGRTNPPPDTPACGFDNSLCKTMPGYAILSIVLSSVVVILAIASALIYRHYKLEAEIASMTWKVSYNDIIKVPQDKWRMSMTSLIRRNSQRTVISEDLMSLMSQCEYGRQMFIQTAFYKGNKVALKTLKRSRLELTRARLLELKRLKDLHHDHLVRFYGACIEPNYCCLLTEYCPKGSLQDILENDQFKLDWMFRYSLMHDIVKGMCYLHSSELRSHGGLKSSNCVVDSRFVLKIADFGLRSLRNNHTNESNSDSDSYAYWKAFLWTAPELLRLSHPPPEGTQKGDVYSFAIIVHEIVTRQGPFYLGNIEPLSPKEIVDSVKSKEKCLRPSVADLSCDEEVGALMKRCWTEDPADRPDFTTLKAVIRKLNKDYESNNILDNLLTRMEQYANNLETLVEERTADYLEEKRKCEELLYQLLPKSVASQLILGQSVVAETYDNVTIYFSDIVGFTSLSAESTPLQVVDLLNDLYTCFDSIIENFDVYKVETIGDAYMVVSGLPVRNGNSHAREIARMSLALRSAVHSFTIKHRPNDQLKLRIGIHTGPCVTGVVGLKMPRYCLFGDTVNTASRMESNGQALKIHVSPQTKEVLDTFGTFDLELRGEIEMKGKGKVTTYWLLGEKTPTTEAGTADPAGTTTATTPAAITATATTGTATSATTTLALAGTAPPVNSIGSFSKMHTTNSVGSSSAKSTTNSIANHNNITASTPLLQGDNG</sequence>
<reference evidence="23" key="1">
    <citation type="submission" date="2025-08" db="UniProtKB">
        <authorList>
            <consortium name="RefSeq"/>
        </authorList>
    </citation>
    <scope>IDENTIFICATION</scope>
    <source>
        <tissue evidence="23">Whole body</tissue>
    </source>
</reference>
<dbReference type="GO" id="GO:0004016">
    <property type="term" value="F:adenylate cyclase activity"/>
    <property type="evidence" value="ECO:0007669"/>
    <property type="project" value="TreeGrafter"/>
</dbReference>
<evidence type="ECO:0000256" key="6">
    <source>
        <dbReference type="ARBA" id="ARBA00022729"/>
    </source>
</evidence>